<sequence length="31" mass="3691">MDELRAHFFKQLAHRFIATRRSDADAFIAQK</sequence>
<name>G5QGE0_SALRU</name>
<organism evidence="1 2">
    <name type="scientific">Salmonella enterica subsp. enterica serovar Rubislaw str. A4-653</name>
    <dbReference type="NCBI Taxonomy" id="913081"/>
    <lineage>
        <taxon>Bacteria</taxon>
        <taxon>Pseudomonadati</taxon>
        <taxon>Pseudomonadota</taxon>
        <taxon>Gammaproteobacteria</taxon>
        <taxon>Enterobacterales</taxon>
        <taxon>Enterobacteriaceae</taxon>
        <taxon>Salmonella</taxon>
    </lineage>
</organism>
<reference evidence="1 2" key="1">
    <citation type="journal article" date="2011" name="BMC Genomics">
        <title>Genome sequencing reveals diversification of virulence factor content and possible host adaptation in distinct subpopulations of Salmonella enterica.</title>
        <authorList>
            <person name="den Bakker H.C."/>
            <person name="Moreno Switt A.I."/>
            <person name="Govoni G."/>
            <person name="Cummings C.A."/>
            <person name="Ranieri M.L."/>
            <person name="Degoricija L."/>
            <person name="Hoelzer K."/>
            <person name="Rodriguez-Rivera L.D."/>
            <person name="Brown S."/>
            <person name="Bolchacova E."/>
            <person name="Furtado M.R."/>
            <person name="Wiedmann M."/>
        </authorList>
    </citation>
    <scope>NUCLEOTIDE SEQUENCE [LARGE SCALE GENOMIC DNA]</scope>
    <source>
        <strain evidence="1 2">A4-653</strain>
    </source>
</reference>
<dbReference type="Proteomes" id="UP000004903">
    <property type="component" value="Unassembled WGS sequence"/>
</dbReference>
<evidence type="ECO:0000313" key="1">
    <source>
        <dbReference type="EMBL" id="EHC92350.1"/>
    </source>
</evidence>
<feature type="non-terminal residue" evidence="1">
    <location>
        <position position="31"/>
    </location>
</feature>
<dbReference type="EMBL" id="AFCT01000552">
    <property type="protein sequence ID" value="EHC92350.1"/>
    <property type="molecule type" value="Genomic_DNA"/>
</dbReference>
<gene>
    <name evidence="1" type="ORF">LTSERUB_1474</name>
</gene>
<protein>
    <submittedName>
        <fullName evidence="1">Uncharacterized protein</fullName>
    </submittedName>
</protein>
<evidence type="ECO:0000313" key="2">
    <source>
        <dbReference type="Proteomes" id="UP000004903"/>
    </source>
</evidence>
<comment type="caution">
    <text evidence="1">The sequence shown here is derived from an EMBL/GenBank/DDBJ whole genome shotgun (WGS) entry which is preliminary data.</text>
</comment>
<accession>G5QGE0</accession>
<proteinExistence type="predicted"/>
<dbReference type="AlphaFoldDB" id="G5QGE0"/>